<dbReference type="STRING" id="1802603.A3F35_03330"/>
<dbReference type="InterPro" id="IPR013783">
    <property type="entry name" value="Ig-like_fold"/>
</dbReference>
<keyword evidence="1" id="KW-0812">Transmembrane</keyword>
<organism evidence="2 3">
    <name type="scientific">Candidatus Woykebacteria bacterium RIFCSPHIGHO2_12_FULL_45_10</name>
    <dbReference type="NCBI Taxonomy" id="1802603"/>
    <lineage>
        <taxon>Bacteria</taxon>
        <taxon>Candidatus Woykeibacteriota</taxon>
    </lineage>
</organism>
<reference evidence="2 3" key="1">
    <citation type="journal article" date="2016" name="Nat. Commun.">
        <title>Thousands of microbial genomes shed light on interconnected biogeochemical processes in an aquifer system.</title>
        <authorList>
            <person name="Anantharaman K."/>
            <person name="Brown C.T."/>
            <person name="Hug L.A."/>
            <person name="Sharon I."/>
            <person name="Castelle C.J."/>
            <person name="Probst A.J."/>
            <person name="Thomas B.C."/>
            <person name="Singh A."/>
            <person name="Wilkins M.J."/>
            <person name="Karaoz U."/>
            <person name="Brodie E.L."/>
            <person name="Williams K.H."/>
            <person name="Hubbard S.S."/>
            <person name="Banfield J.F."/>
        </authorList>
    </citation>
    <scope>NUCLEOTIDE SEQUENCE [LARGE SCALE GENOMIC DNA]</scope>
</reference>
<gene>
    <name evidence="2" type="ORF">A3F35_03330</name>
</gene>
<keyword evidence="1" id="KW-1133">Transmembrane helix</keyword>
<dbReference type="Gene3D" id="2.60.40.10">
    <property type="entry name" value="Immunoglobulins"/>
    <property type="match status" value="1"/>
</dbReference>
<keyword evidence="1" id="KW-0472">Membrane</keyword>
<dbReference type="Proteomes" id="UP000178068">
    <property type="component" value="Unassembled WGS sequence"/>
</dbReference>
<evidence type="ECO:0008006" key="4">
    <source>
        <dbReference type="Google" id="ProtNLM"/>
    </source>
</evidence>
<evidence type="ECO:0000256" key="1">
    <source>
        <dbReference type="SAM" id="Phobius"/>
    </source>
</evidence>
<proteinExistence type="predicted"/>
<dbReference type="AlphaFoldDB" id="A0A1G1WQW9"/>
<comment type="caution">
    <text evidence="2">The sequence shown here is derived from an EMBL/GenBank/DDBJ whole genome shotgun (WGS) entry which is preliminary data.</text>
</comment>
<protein>
    <recommendedName>
        <fullName evidence="4">Bacterial Ig domain-containing protein</fullName>
    </recommendedName>
</protein>
<accession>A0A1G1WQW9</accession>
<feature type="transmembrane region" description="Helical" evidence="1">
    <location>
        <begin position="49"/>
        <end position="69"/>
    </location>
</feature>
<evidence type="ECO:0000313" key="3">
    <source>
        <dbReference type="Proteomes" id="UP000178068"/>
    </source>
</evidence>
<evidence type="ECO:0000313" key="2">
    <source>
        <dbReference type="EMBL" id="OGY30113.1"/>
    </source>
</evidence>
<name>A0A1G1WQW9_9BACT</name>
<sequence>MNFEYDDISTGFSRKATPNSLIYFAHLAKGFWWCYRLGRQNFIMVSKILYIAVGFLLGLAAAGGLFYFYSSQTKPSAPAATASKTFNLVLNEAPADGFATSDGKVRVSGSTGSEAVVVVNGGAEERIVQTAGGRFDLTYTLVEGENSITITAFDQNSGAAKTITRNVLFLTDLKGL</sequence>
<dbReference type="EMBL" id="MHCZ01000014">
    <property type="protein sequence ID" value="OGY30113.1"/>
    <property type="molecule type" value="Genomic_DNA"/>
</dbReference>